<reference evidence="11" key="2">
    <citation type="submission" date="2020-11" db="EMBL/GenBank/DDBJ databases">
        <title>Whole genome sequencing of Colletotrichum sp.</title>
        <authorList>
            <person name="Li H."/>
        </authorList>
    </citation>
    <scope>NUCLEOTIDE SEQUENCE</scope>
    <source>
        <strain evidence="11">CkLH20</strain>
    </source>
</reference>
<evidence type="ECO:0000259" key="10">
    <source>
        <dbReference type="PROSITE" id="PS51873"/>
    </source>
</evidence>
<organism evidence="11 12">
    <name type="scientific">Colletotrichum karsti</name>
    <dbReference type="NCBI Taxonomy" id="1095194"/>
    <lineage>
        <taxon>Eukaryota</taxon>
        <taxon>Fungi</taxon>
        <taxon>Dikarya</taxon>
        <taxon>Ascomycota</taxon>
        <taxon>Pezizomycotina</taxon>
        <taxon>Sordariomycetes</taxon>
        <taxon>Hypocreomycetidae</taxon>
        <taxon>Glomerellales</taxon>
        <taxon>Glomerellaceae</taxon>
        <taxon>Colletotrichum</taxon>
        <taxon>Colletotrichum boninense species complex</taxon>
    </lineage>
</organism>
<gene>
    <name evidence="11" type="ORF">CkaCkLH20_00809</name>
</gene>
<keyword evidence="3" id="KW-0808">Transferase</keyword>
<evidence type="ECO:0000256" key="5">
    <source>
        <dbReference type="ARBA" id="ARBA00022737"/>
    </source>
</evidence>
<name>A0A9P6IDQ0_9PEZI</name>
<evidence type="ECO:0000256" key="6">
    <source>
        <dbReference type="ARBA" id="ARBA00022771"/>
    </source>
</evidence>
<dbReference type="PROSITE" id="PS00518">
    <property type="entry name" value="ZF_RING_1"/>
    <property type="match status" value="1"/>
</dbReference>
<evidence type="ECO:0000313" key="11">
    <source>
        <dbReference type="EMBL" id="KAF9881663.1"/>
    </source>
</evidence>
<evidence type="ECO:0000256" key="2">
    <source>
        <dbReference type="ARBA" id="ARBA00012251"/>
    </source>
</evidence>
<dbReference type="InterPro" id="IPR044066">
    <property type="entry name" value="TRIAD_supradom"/>
</dbReference>
<dbReference type="InterPro" id="IPR017907">
    <property type="entry name" value="Znf_RING_CS"/>
</dbReference>
<sequence>MLCYDIDDETLHLVLQMHMEDLEELKQNSKGKHREDELPDADFAIDMYRSEIESRALFASDRSMCKSIAQANRRDGQLVSAIVEEEQQAANDRAFAVWLSREDPFFQENEDVTPSPPPRQPPPAPPPGPPPAAGGQYNPSSNDAFLRKLQIMYMDTGAGDEDEDVNMLNQPESSSWGGSRPRSKSRSHAVSRGKRRCNSCLNDLDFTDVARCPCNHEYCRDCLRTLFETAITDEALFPPRCCGQHIPVEENRVFLSPELIGRFRARELELSTQDKTYCHGPTCSQFIPKEFIKDSIATCQRCRRRTCTTCKGVEHRNEDCPEDESTQSVLQVADENQWQQCRQCNRLVELAHGCYHITPDGRHALARSGKRTDSLLAPTPSSTETPTPRT</sequence>
<dbReference type="EC" id="2.3.2.31" evidence="2"/>
<feature type="domain" description="RING-type" evidence="10">
    <location>
        <begin position="193"/>
        <end position="390"/>
    </location>
</feature>
<dbReference type="SUPFAM" id="SSF57850">
    <property type="entry name" value="RING/U-box"/>
    <property type="match status" value="1"/>
</dbReference>
<dbReference type="AlphaFoldDB" id="A0A9P6IDQ0"/>
<keyword evidence="12" id="KW-1185">Reference proteome</keyword>
<protein>
    <recommendedName>
        <fullName evidence="2">RBR-type E3 ubiquitin transferase</fullName>
        <ecNumber evidence="2">2.3.2.31</ecNumber>
    </recommendedName>
</protein>
<dbReference type="InterPro" id="IPR031127">
    <property type="entry name" value="E3_UB_ligase_RBR"/>
</dbReference>
<reference evidence="11" key="1">
    <citation type="submission" date="2020-03" db="EMBL/GenBank/DDBJ databases">
        <authorList>
            <person name="He L."/>
        </authorList>
    </citation>
    <scope>NUCLEOTIDE SEQUENCE</scope>
    <source>
        <strain evidence="11">CkLH20</strain>
    </source>
</reference>
<dbReference type="Pfam" id="PF01485">
    <property type="entry name" value="IBR"/>
    <property type="match status" value="1"/>
</dbReference>
<evidence type="ECO:0000256" key="7">
    <source>
        <dbReference type="ARBA" id="ARBA00022786"/>
    </source>
</evidence>
<feature type="compositionally biased region" description="Polar residues" evidence="9">
    <location>
        <begin position="167"/>
        <end position="177"/>
    </location>
</feature>
<dbReference type="RefSeq" id="XP_038751124.1">
    <property type="nucleotide sequence ID" value="XM_038883529.1"/>
</dbReference>
<dbReference type="GO" id="GO:0008270">
    <property type="term" value="F:zinc ion binding"/>
    <property type="evidence" value="ECO:0007669"/>
    <property type="project" value="UniProtKB-KW"/>
</dbReference>
<evidence type="ECO:0000256" key="4">
    <source>
        <dbReference type="ARBA" id="ARBA00022723"/>
    </source>
</evidence>
<accession>A0A9P6IDQ0</accession>
<dbReference type="GO" id="GO:0016567">
    <property type="term" value="P:protein ubiquitination"/>
    <property type="evidence" value="ECO:0007669"/>
    <property type="project" value="InterPro"/>
</dbReference>
<dbReference type="PANTHER" id="PTHR11685">
    <property type="entry name" value="RBR FAMILY RING FINGER AND IBR DOMAIN-CONTAINING"/>
    <property type="match status" value="1"/>
</dbReference>
<feature type="compositionally biased region" description="Low complexity" evidence="9">
    <location>
        <begin position="378"/>
        <end position="390"/>
    </location>
</feature>
<evidence type="ECO:0000256" key="9">
    <source>
        <dbReference type="SAM" id="MobiDB-lite"/>
    </source>
</evidence>
<dbReference type="InterPro" id="IPR002867">
    <property type="entry name" value="IBR_dom"/>
</dbReference>
<proteinExistence type="predicted"/>
<feature type="compositionally biased region" description="Pro residues" evidence="9">
    <location>
        <begin position="114"/>
        <end position="132"/>
    </location>
</feature>
<comment type="caution">
    <text evidence="11">The sequence shown here is derived from an EMBL/GenBank/DDBJ whole genome shotgun (WGS) entry which is preliminary data.</text>
</comment>
<evidence type="ECO:0000256" key="3">
    <source>
        <dbReference type="ARBA" id="ARBA00022679"/>
    </source>
</evidence>
<keyword evidence="6" id="KW-0863">Zinc-finger</keyword>
<evidence type="ECO:0000256" key="1">
    <source>
        <dbReference type="ARBA" id="ARBA00001798"/>
    </source>
</evidence>
<dbReference type="PROSITE" id="PS51873">
    <property type="entry name" value="TRIAD"/>
    <property type="match status" value="1"/>
</dbReference>
<comment type="catalytic activity">
    <reaction evidence="1">
        <text>[E2 ubiquitin-conjugating enzyme]-S-ubiquitinyl-L-cysteine + [acceptor protein]-L-lysine = [E2 ubiquitin-conjugating enzyme]-L-cysteine + [acceptor protein]-N(6)-ubiquitinyl-L-lysine.</text>
        <dbReference type="EC" id="2.3.2.31"/>
    </reaction>
</comment>
<feature type="region of interest" description="Disordered" evidence="9">
    <location>
        <begin position="107"/>
        <end position="141"/>
    </location>
</feature>
<keyword evidence="5" id="KW-0677">Repeat</keyword>
<evidence type="ECO:0000256" key="8">
    <source>
        <dbReference type="ARBA" id="ARBA00022833"/>
    </source>
</evidence>
<feature type="region of interest" description="Disordered" evidence="9">
    <location>
        <begin position="368"/>
        <end position="390"/>
    </location>
</feature>
<keyword evidence="4" id="KW-0479">Metal-binding</keyword>
<dbReference type="InterPro" id="IPR013083">
    <property type="entry name" value="Znf_RING/FYVE/PHD"/>
</dbReference>
<dbReference type="EMBL" id="JAATWM020000002">
    <property type="protein sequence ID" value="KAF9881663.1"/>
    <property type="molecule type" value="Genomic_DNA"/>
</dbReference>
<feature type="region of interest" description="Disordered" evidence="9">
    <location>
        <begin position="160"/>
        <end position="188"/>
    </location>
</feature>
<keyword evidence="8" id="KW-0862">Zinc</keyword>
<dbReference type="Proteomes" id="UP000781932">
    <property type="component" value="Unassembled WGS sequence"/>
</dbReference>
<dbReference type="Gene3D" id="3.30.40.10">
    <property type="entry name" value="Zinc/RING finger domain, C3HC4 (zinc finger)"/>
    <property type="match status" value="1"/>
</dbReference>
<evidence type="ECO:0000313" key="12">
    <source>
        <dbReference type="Proteomes" id="UP000781932"/>
    </source>
</evidence>
<dbReference type="GO" id="GO:0061630">
    <property type="term" value="F:ubiquitin protein ligase activity"/>
    <property type="evidence" value="ECO:0007669"/>
    <property type="project" value="UniProtKB-EC"/>
</dbReference>
<keyword evidence="7" id="KW-0833">Ubl conjugation pathway</keyword>
<dbReference type="GeneID" id="62156603"/>
<dbReference type="OrthoDB" id="10009520at2759"/>